<keyword evidence="6 7" id="KW-0472">Membrane</keyword>
<dbReference type="PROSITE" id="PS50928">
    <property type="entry name" value="ABC_TM1"/>
    <property type="match status" value="1"/>
</dbReference>
<feature type="transmembrane region" description="Helical" evidence="7">
    <location>
        <begin position="292"/>
        <end position="314"/>
    </location>
</feature>
<feature type="compositionally biased region" description="Basic and acidic residues" evidence="8">
    <location>
        <begin position="1"/>
        <end position="10"/>
    </location>
</feature>
<keyword evidence="11" id="KW-1185">Reference proteome</keyword>
<dbReference type="InterPro" id="IPR035906">
    <property type="entry name" value="MetI-like_sf"/>
</dbReference>
<keyword evidence="5 7" id="KW-1133">Transmembrane helix</keyword>
<dbReference type="Proteomes" id="UP000199081">
    <property type="component" value="Unassembled WGS sequence"/>
</dbReference>
<dbReference type="EMBL" id="FNZU01000003">
    <property type="protein sequence ID" value="SEK47590.1"/>
    <property type="molecule type" value="Genomic_DNA"/>
</dbReference>
<feature type="domain" description="ABC transmembrane type-1" evidence="9">
    <location>
        <begin position="96"/>
        <end position="311"/>
    </location>
</feature>
<evidence type="ECO:0000313" key="11">
    <source>
        <dbReference type="Proteomes" id="UP000199081"/>
    </source>
</evidence>
<dbReference type="GO" id="GO:0055085">
    <property type="term" value="P:transmembrane transport"/>
    <property type="evidence" value="ECO:0007669"/>
    <property type="project" value="InterPro"/>
</dbReference>
<keyword evidence="3" id="KW-1003">Cell membrane</keyword>
<gene>
    <name evidence="10" type="ORF">SAMN04488099_10330</name>
</gene>
<protein>
    <submittedName>
        <fullName evidence="10">Putative aldouronate transport system permease protein</fullName>
    </submittedName>
</protein>
<feature type="region of interest" description="Disordered" evidence="8">
    <location>
        <begin position="1"/>
        <end position="22"/>
    </location>
</feature>
<evidence type="ECO:0000256" key="8">
    <source>
        <dbReference type="SAM" id="MobiDB-lite"/>
    </source>
</evidence>
<evidence type="ECO:0000256" key="4">
    <source>
        <dbReference type="ARBA" id="ARBA00022692"/>
    </source>
</evidence>
<evidence type="ECO:0000256" key="7">
    <source>
        <dbReference type="RuleBase" id="RU363032"/>
    </source>
</evidence>
<dbReference type="InterPro" id="IPR000515">
    <property type="entry name" value="MetI-like"/>
</dbReference>
<accession>A0A1H7HF56</accession>
<keyword evidence="4 7" id="KW-0812">Transmembrane</keyword>
<evidence type="ECO:0000256" key="1">
    <source>
        <dbReference type="ARBA" id="ARBA00004651"/>
    </source>
</evidence>
<evidence type="ECO:0000256" key="2">
    <source>
        <dbReference type="ARBA" id="ARBA00022448"/>
    </source>
</evidence>
<comment type="subcellular location">
    <subcellularLocation>
        <location evidence="1 7">Cell membrane</location>
        <topology evidence="1 7">Multi-pass membrane protein</topology>
    </subcellularLocation>
</comment>
<dbReference type="Pfam" id="PF00528">
    <property type="entry name" value="BPD_transp_1"/>
    <property type="match status" value="1"/>
</dbReference>
<dbReference type="SUPFAM" id="SSF161098">
    <property type="entry name" value="MetI-like"/>
    <property type="match status" value="1"/>
</dbReference>
<evidence type="ECO:0000256" key="5">
    <source>
        <dbReference type="ARBA" id="ARBA00022989"/>
    </source>
</evidence>
<name>A0A1H7HF56_9LACT</name>
<feature type="transmembrane region" description="Helical" evidence="7">
    <location>
        <begin position="235"/>
        <end position="256"/>
    </location>
</feature>
<dbReference type="PANTHER" id="PTHR43227:SF11">
    <property type="entry name" value="BLL4140 PROTEIN"/>
    <property type="match status" value="1"/>
</dbReference>
<dbReference type="GO" id="GO:0005886">
    <property type="term" value="C:plasma membrane"/>
    <property type="evidence" value="ECO:0007669"/>
    <property type="project" value="UniProtKB-SubCell"/>
</dbReference>
<feature type="transmembrane region" description="Helical" evidence="7">
    <location>
        <begin position="100"/>
        <end position="124"/>
    </location>
</feature>
<dbReference type="STRING" id="426702.SAMN04488099_10330"/>
<keyword evidence="2 7" id="KW-0813">Transport</keyword>
<reference evidence="11" key="1">
    <citation type="submission" date="2016-10" db="EMBL/GenBank/DDBJ databases">
        <authorList>
            <person name="Varghese N."/>
            <person name="Submissions S."/>
        </authorList>
    </citation>
    <scope>NUCLEOTIDE SEQUENCE [LARGE SCALE GENOMIC DNA]</scope>
    <source>
        <strain evidence="11">DSM 19183</strain>
    </source>
</reference>
<evidence type="ECO:0000313" key="10">
    <source>
        <dbReference type="EMBL" id="SEK47590.1"/>
    </source>
</evidence>
<evidence type="ECO:0000256" key="3">
    <source>
        <dbReference type="ARBA" id="ARBA00022475"/>
    </source>
</evidence>
<dbReference type="AlphaFoldDB" id="A0A1H7HF56"/>
<dbReference type="Gene3D" id="1.10.3720.10">
    <property type="entry name" value="MetI-like"/>
    <property type="match status" value="1"/>
</dbReference>
<organism evidence="10 11">
    <name type="scientific">Alkalibacterium pelagium</name>
    <dbReference type="NCBI Taxonomy" id="426702"/>
    <lineage>
        <taxon>Bacteria</taxon>
        <taxon>Bacillati</taxon>
        <taxon>Bacillota</taxon>
        <taxon>Bacilli</taxon>
        <taxon>Lactobacillales</taxon>
        <taxon>Carnobacteriaceae</taxon>
        <taxon>Alkalibacterium</taxon>
    </lineage>
</organism>
<dbReference type="InterPro" id="IPR050809">
    <property type="entry name" value="UgpAE/MalFG_permease"/>
</dbReference>
<dbReference type="CDD" id="cd06261">
    <property type="entry name" value="TM_PBP2"/>
    <property type="match status" value="1"/>
</dbReference>
<feature type="transmembrane region" description="Helical" evidence="7">
    <location>
        <begin position="136"/>
        <end position="156"/>
    </location>
</feature>
<feature type="transmembrane region" description="Helical" evidence="7">
    <location>
        <begin position="37"/>
        <end position="54"/>
    </location>
</feature>
<sequence>MNLAKNETKSAKKTKNKTTDSKTQNGFLKEIRKNYQLWLMILPGFLVILIFNYIPMYGLQLAFRRFVPTEGITGGEFVGMQYFNQFFDSRMFSTLMINTIRISATTMVVGFIAPVLLALLINQIKHKRAKSIMQTTVYLPHFISIVVMVGMLTVFLSPQSGILNHFADMLGFPRRDFLGSTRFFVPTYVISEIWQRAGWNSIIYLAALSNVDPQLYESARMDGANRWQLVRHVEIPSLVPTMIILFILNMGGILNAGFEKIFLMQNPLNLPVAEVISTYVYKIGIIQNQFSYATAIGLFNTLINFGFLLLANYISKKVAKTSLF</sequence>
<dbReference type="PANTHER" id="PTHR43227">
    <property type="entry name" value="BLL4140 PROTEIN"/>
    <property type="match status" value="1"/>
</dbReference>
<evidence type="ECO:0000259" key="9">
    <source>
        <dbReference type="PROSITE" id="PS50928"/>
    </source>
</evidence>
<evidence type="ECO:0000256" key="6">
    <source>
        <dbReference type="ARBA" id="ARBA00023136"/>
    </source>
</evidence>
<proteinExistence type="inferred from homology"/>
<comment type="similarity">
    <text evidence="7">Belongs to the binding-protein-dependent transport system permease family.</text>
</comment>